<accession>A0A4Z0JCV7</accession>
<feature type="domain" description="Flavodoxin-like" evidence="1">
    <location>
        <begin position="3"/>
        <end position="156"/>
    </location>
</feature>
<dbReference type="GO" id="GO:0010181">
    <property type="term" value="F:FMN binding"/>
    <property type="evidence" value="ECO:0007669"/>
    <property type="project" value="InterPro"/>
</dbReference>
<dbReference type="SUPFAM" id="SSF52218">
    <property type="entry name" value="Flavoproteins"/>
    <property type="match status" value="1"/>
</dbReference>
<dbReference type="GO" id="GO:0016651">
    <property type="term" value="F:oxidoreductase activity, acting on NAD(P)H"/>
    <property type="evidence" value="ECO:0007669"/>
    <property type="project" value="UniProtKB-ARBA"/>
</dbReference>
<dbReference type="RefSeq" id="WP_135367586.1">
    <property type="nucleotide sequence ID" value="NZ_RKLX01000005.1"/>
</dbReference>
<dbReference type="Pfam" id="PF12682">
    <property type="entry name" value="Flavodoxin_4"/>
    <property type="match status" value="1"/>
</dbReference>
<dbReference type="InterPro" id="IPR001226">
    <property type="entry name" value="Flavodoxin_CS"/>
</dbReference>
<dbReference type="PANTHER" id="PTHR39201">
    <property type="entry name" value="EXPORTED PROTEIN-RELATED"/>
    <property type="match status" value="1"/>
</dbReference>
<dbReference type="GO" id="GO:0009055">
    <property type="term" value="F:electron transfer activity"/>
    <property type="evidence" value="ECO:0007669"/>
    <property type="project" value="InterPro"/>
</dbReference>
<dbReference type="InterPro" id="IPR029039">
    <property type="entry name" value="Flavoprotein-like_sf"/>
</dbReference>
<dbReference type="InterPro" id="IPR008254">
    <property type="entry name" value="Flavodoxin/NO_synth"/>
</dbReference>
<dbReference type="EMBL" id="RKLX01000005">
    <property type="protein sequence ID" value="TGD19452.1"/>
    <property type="molecule type" value="Genomic_DNA"/>
</dbReference>
<organism evidence="2 3">
    <name type="scientific">Levilactobacillus suantsaiihabitans</name>
    <dbReference type="NCBI Taxonomy" id="2487722"/>
    <lineage>
        <taxon>Bacteria</taxon>
        <taxon>Bacillati</taxon>
        <taxon>Bacillota</taxon>
        <taxon>Bacilli</taxon>
        <taxon>Lactobacillales</taxon>
        <taxon>Lactobacillaceae</taxon>
        <taxon>Levilactobacillus</taxon>
    </lineage>
</organism>
<keyword evidence="3" id="KW-1185">Reference proteome</keyword>
<dbReference type="AlphaFoldDB" id="A0A4Z0JCV7"/>
<reference evidence="2 3" key="1">
    <citation type="submission" date="2018-10" db="EMBL/GenBank/DDBJ databases">
        <title>Lactobacillus sp. R7 and Lactobacillus sp. R19 isolated from fermented mustard green product of Taiwan.</title>
        <authorList>
            <person name="Lin S.-T."/>
        </authorList>
    </citation>
    <scope>NUCLEOTIDE SEQUENCE [LARGE SCALE GENOMIC DNA]</scope>
    <source>
        <strain evidence="2 3">BCRC 81129</strain>
    </source>
</reference>
<dbReference type="Proteomes" id="UP000297348">
    <property type="component" value="Unassembled WGS sequence"/>
</dbReference>
<proteinExistence type="predicted"/>
<dbReference type="PROSITE" id="PS00201">
    <property type="entry name" value="FLAVODOXIN"/>
    <property type="match status" value="1"/>
</dbReference>
<evidence type="ECO:0000313" key="2">
    <source>
        <dbReference type="EMBL" id="TGD19452.1"/>
    </source>
</evidence>
<dbReference type="Gene3D" id="3.40.50.360">
    <property type="match status" value="1"/>
</dbReference>
<sequence length="160" mass="17370">MAKQLILYFSNTGHTQAVAQKIAAVTGAQLVALQAEQPYTAADLDWHDATSRTSLETNDSTSRPGIVVPDKRMIAQADTIFLGSPLWWGQVPHVINTLLETGLFRCKDVRQFCTSGSTPIAKSATALKTAYPAINWGPSHRFTTAITGQEVEAWLKAGNQ</sequence>
<evidence type="ECO:0000313" key="3">
    <source>
        <dbReference type="Proteomes" id="UP000297348"/>
    </source>
</evidence>
<dbReference type="PANTHER" id="PTHR39201:SF1">
    <property type="entry name" value="FLAVODOXIN-LIKE DOMAIN-CONTAINING PROTEIN"/>
    <property type="match status" value="1"/>
</dbReference>
<gene>
    <name evidence="2" type="ORF">EGT51_04590</name>
</gene>
<evidence type="ECO:0000259" key="1">
    <source>
        <dbReference type="Pfam" id="PF12682"/>
    </source>
</evidence>
<name>A0A4Z0JCV7_9LACO</name>
<protein>
    <submittedName>
        <fullName evidence="2">Flavodoxin</fullName>
    </submittedName>
</protein>
<dbReference type="OrthoDB" id="9806505at2"/>
<comment type="caution">
    <text evidence="2">The sequence shown here is derived from an EMBL/GenBank/DDBJ whole genome shotgun (WGS) entry which is preliminary data.</text>
</comment>